<dbReference type="AlphaFoldDB" id="A0A223S7M4"/>
<dbReference type="EMBL" id="CP022753">
    <property type="protein sequence ID" value="ASU84113.1"/>
    <property type="molecule type" value="Genomic_DNA"/>
</dbReference>
<dbReference type="PANTHER" id="PTHR42951">
    <property type="entry name" value="METALLO-BETA-LACTAMASE DOMAIN-CONTAINING"/>
    <property type="match status" value="1"/>
</dbReference>
<dbReference type="RefSeq" id="WP_017617737.1">
    <property type="nucleotide sequence ID" value="NZ_ANBG01000092.1"/>
</dbReference>
<evidence type="ECO:0000313" key="2">
    <source>
        <dbReference type="EMBL" id="ASU84113.1"/>
    </source>
</evidence>
<dbReference type="Proteomes" id="UP000215005">
    <property type="component" value="Chromosome"/>
</dbReference>
<dbReference type="SUPFAM" id="SSF56281">
    <property type="entry name" value="Metallo-hydrolase/oxidoreductase"/>
    <property type="match status" value="1"/>
</dbReference>
<protein>
    <submittedName>
        <fullName evidence="2">MBL fold metallo-hydrolase</fullName>
    </submittedName>
</protein>
<dbReference type="InterPro" id="IPR036866">
    <property type="entry name" value="RibonucZ/Hydroxyglut_hydro"/>
</dbReference>
<sequence>MSAANAGLVEIVPGVHAWVQPDGSWWINNAGVVRGDDGGDALVIDTCCTADRTRRFLQAARHAVDGAALRFALNTHLHGDHTYGNYLLPEDTTVIAHEATRAGMIADPFIKGCPPVWQPTPDWSGARLRTPTLTLTDGMTLHLGERRVELRHPGYRAHTPGDVVAWLPDERVLFTGDLVFHQVTPLVLMGSLEGARRSVAWLSDFEADHIIPGHGGLLEEGAFRTVLAAHDRYYRFILETAAWGRNEGLSPLEAANGVELGEFADWHDPERVVLNLHRAYADADGKEPDVLAAFADAVTYNGGPLRCVV</sequence>
<dbReference type="Gene3D" id="3.60.15.10">
    <property type="entry name" value="Ribonuclease Z/Hydroxyacylglutathione hydrolase-like"/>
    <property type="match status" value="1"/>
</dbReference>
<gene>
    <name evidence="2" type="ORF">CDO52_16135</name>
</gene>
<dbReference type="GO" id="GO:0016787">
    <property type="term" value="F:hydrolase activity"/>
    <property type="evidence" value="ECO:0007669"/>
    <property type="project" value="UniProtKB-KW"/>
</dbReference>
<evidence type="ECO:0000259" key="1">
    <source>
        <dbReference type="SMART" id="SM00849"/>
    </source>
</evidence>
<keyword evidence="2" id="KW-0378">Hydrolase</keyword>
<keyword evidence="3" id="KW-1185">Reference proteome</keyword>
<accession>A0A223S7M4</accession>
<organism evidence="2 3">
    <name type="scientific">Nocardiopsis gilva YIM 90087</name>
    <dbReference type="NCBI Taxonomy" id="1235441"/>
    <lineage>
        <taxon>Bacteria</taxon>
        <taxon>Bacillati</taxon>
        <taxon>Actinomycetota</taxon>
        <taxon>Actinomycetes</taxon>
        <taxon>Streptosporangiales</taxon>
        <taxon>Nocardiopsidaceae</taxon>
        <taxon>Nocardiopsis</taxon>
    </lineage>
</organism>
<dbReference type="PANTHER" id="PTHR42951:SF4">
    <property type="entry name" value="ACYL-COENZYME A THIOESTERASE MBLAC2"/>
    <property type="match status" value="1"/>
</dbReference>
<dbReference type="CDD" id="cd16282">
    <property type="entry name" value="metallo-hydrolase-like_MBL-fold"/>
    <property type="match status" value="1"/>
</dbReference>
<dbReference type="InterPro" id="IPR001279">
    <property type="entry name" value="Metallo-B-lactamas"/>
</dbReference>
<dbReference type="KEGG" id="ngv:CDO52_16135"/>
<reference evidence="2 3" key="1">
    <citation type="submission" date="2017-08" db="EMBL/GenBank/DDBJ databases">
        <title>The complete genome sequence of Nocardiopsis gilva YIM 90087.</title>
        <authorList>
            <person name="Yin M."/>
            <person name="Tang S."/>
        </authorList>
    </citation>
    <scope>NUCLEOTIDE SEQUENCE [LARGE SCALE GENOMIC DNA]</scope>
    <source>
        <strain evidence="2 3">YIM 90087</strain>
    </source>
</reference>
<dbReference type="Pfam" id="PF00753">
    <property type="entry name" value="Lactamase_B"/>
    <property type="match status" value="1"/>
</dbReference>
<dbReference type="InterPro" id="IPR050855">
    <property type="entry name" value="NDM-1-like"/>
</dbReference>
<dbReference type="SMART" id="SM00849">
    <property type="entry name" value="Lactamase_B"/>
    <property type="match status" value="1"/>
</dbReference>
<proteinExistence type="predicted"/>
<feature type="domain" description="Metallo-beta-lactamase" evidence="1">
    <location>
        <begin position="27"/>
        <end position="214"/>
    </location>
</feature>
<dbReference type="OrthoDB" id="2273115at2"/>
<name>A0A223S7M4_9ACTN</name>
<evidence type="ECO:0000313" key="3">
    <source>
        <dbReference type="Proteomes" id="UP000215005"/>
    </source>
</evidence>